<feature type="compositionally biased region" description="Basic and acidic residues" evidence="1">
    <location>
        <begin position="344"/>
        <end position="357"/>
    </location>
</feature>
<accession>A0A0D2II58</accession>
<dbReference type="OrthoDB" id="2270193at2759"/>
<organism evidence="5 6">
    <name type="scientific">Rhinocladiella mackenziei CBS 650.93</name>
    <dbReference type="NCBI Taxonomy" id="1442369"/>
    <lineage>
        <taxon>Eukaryota</taxon>
        <taxon>Fungi</taxon>
        <taxon>Dikarya</taxon>
        <taxon>Ascomycota</taxon>
        <taxon>Pezizomycotina</taxon>
        <taxon>Eurotiomycetes</taxon>
        <taxon>Chaetothyriomycetidae</taxon>
        <taxon>Chaetothyriales</taxon>
        <taxon>Herpotrichiellaceae</taxon>
        <taxon>Rhinocladiella</taxon>
    </lineage>
</organism>
<dbReference type="STRING" id="1442369.A0A0D2II58"/>
<dbReference type="VEuPathDB" id="FungiDB:Z518_06501"/>
<dbReference type="InterPro" id="IPR057683">
    <property type="entry name" value="DUF7923"/>
</dbReference>
<dbReference type="HOGENOM" id="CLU_026575_0_0_1"/>
<feature type="compositionally biased region" description="Basic and acidic residues" evidence="1">
    <location>
        <begin position="453"/>
        <end position="464"/>
    </location>
</feature>
<dbReference type="PANTHER" id="PTHR37543:SF1">
    <property type="entry name" value="CCCH ZINC FINGER DNA BINDING PROTEIN (AFU_ORTHOLOGUE AFUA_5G12760)"/>
    <property type="match status" value="1"/>
</dbReference>
<dbReference type="RefSeq" id="XP_013270087.1">
    <property type="nucleotide sequence ID" value="XM_013414633.1"/>
</dbReference>
<name>A0A0D2II58_9EURO</name>
<dbReference type="Pfam" id="PF25540">
    <property type="entry name" value="DUF7923"/>
    <property type="match status" value="1"/>
</dbReference>
<dbReference type="PANTHER" id="PTHR37543">
    <property type="entry name" value="CCCH ZINC FINGER DNA BINDING PROTEIN (AFU_ORTHOLOGUE AFUA_5G12760)"/>
    <property type="match status" value="1"/>
</dbReference>
<feature type="region of interest" description="Disordered" evidence="1">
    <location>
        <begin position="340"/>
        <end position="477"/>
    </location>
</feature>
<reference evidence="5 6" key="1">
    <citation type="submission" date="2015-01" db="EMBL/GenBank/DDBJ databases">
        <title>The Genome Sequence of Rhinocladiella mackenzie CBS 650.93.</title>
        <authorList>
            <consortium name="The Broad Institute Genomics Platform"/>
            <person name="Cuomo C."/>
            <person name="de Hoog S."/>
            <person name="Gorbushina A."/>
            <person name="Stielow B."/>
            <person name="Teixiera M."/>
            <person name="Abouelleil A."/>
            <person name="Chapman S.B."/>
            <person name="Priest M."/>
            <person name="Young S.K."/>
            <person name="Wortman J."/>
            <person name="Nusbaum C."/>
            <person name="Birren B."/>
        </authorList>
    </citation>
    <scope>NUCLEOTIDE SEQUENCE [LARGE SCALE GENOMIC DNA]</scope>
    <source>
        <strain evidence="5 6">CBS 650.93</strain>
    </source>
</reference>
<dbReference type="Pfam" id="PF25542">
    <property type="entry name" value="zf-CCCH_12"/>
    <property type="match status" value="1"/>
</dbReference>
<dbReference type="Pfam" id="PF25543">
    <property type="entry name" value="zf-CCCH_tandem"/>
    <property type="match status" value="1"/>
</dbReference>
<proteinExistence type="predicted"/>
<feature type="domain" description="Tandem CCCH zinc finger" evidence="4">
    <location>
        <begin position="605"/>
        <end position="656"/>
    </location>
</feature>
<evidence type="ECO:0000259" key="4">
    <source>
        <dbReference type="Pfam" id="PF25543"/>
    </source>
</evidence>
<feature type="domain" description="C3H1-type" evidence="3">
    <location>
        <begin position="569"/>
        <end position="598"/>
    </location>
</feature>
<dbReference type="Proteomes" id="UP000053617">
    <property type="component" value="Unassembled WGS sequence"/>
</dbReference>
<evidence type="ECO:0000256" key="1">
    <source>
        <dbReference type="SAM" id="MobiDB-lite"/>
    </source>
</evidence>
<feature type="compositionally biased region" description="Polar residues" evidence="1">
    <location>
        <begin position="408"/>
        <end position="450"/>
    </location>
</feature>
<feature type="domain" description="DUF7923" evidence="2">
    <location>
        <begin position="78"/>
        <end position="256"/>
    </location>
</feature>
<dbReference type="EMBL" id="KN847479">
    <property type="protein sequence ID" value="KIX02951.1"/>
    <property type="molecule type" value="Genomic_DNA"/>
</dbReference>
<evidence type="ECO:0000259" key="3">
    <source>
        <dbReference type="Pfam" id="PF25542"/>
    </source>
</evidence>
<protein>
    <submittedName>
        <fullName evidence="5">Rhinocladiella mackenziei CBS 650.93 unplaced genomic scaffold supercont1.5, whole genome shotgun sequence</fullName>
    </submittedName>
</protein>
<evidence type="ECO:0000313" key="6">
    <source>
        <dbReference type="Proteomes" id="UP000053617"/>
    </source>
</evidence>
<feature type="region of interest" description="Disordered" evidence="1">
    <location>
        <begin position="492"/>
        <end position="516"/>
    </location>
</feature>
<gene>
    <name evidence="5" type="ORF">Z518_06501</name>
</gene>
<evidence type="ECO:0000313" key="5">
    <source>
        <dbReference type="EMBL" id="KIX02951.1"/>
    </source>
</evidence>
<dbReference type="InterPro" id="IPR000571">
    <property type="entry name" value="Znf_CCCH"/>
</dbReference>
<dbReference type="InterPro" id="IPR057654">
    <property type="entry name" value="Znf-CCCH_tandem"/>
</dbReference>
<dbReference type="AlphaFoldDB" id="A0A0D2II58"/>
<dbReference type="GeneID" id="25294572"/>
<evidence type="ECO:0000259" key="2">
    <source>
        <dbReference type="Pfam" id="PF25540"/>
    </source>
</evidence>
<sequence length="673" mass="75719">MKDFEARLPGELKAFAKQSQEFRLKAAEEHELVEKLLQLLVEKEKTNEKLRFDLDDQFESRRLWQKRATDVESRITSAQQILVLIDGNQHFFKHDLIRAGTSGARDAVRALIEEAKEFAAQQHKNDLPDNISVVVHIFSDIGRLARDLSDANLLPELDQLWTFIQDICKTEPCLTVSDCGAGHEAVDAKLKQFYELHIENCHCRHLFLALGHESEYYKILQLYSDDECTKGKTSLTRPANGFPSGFNSPFHTVEFSALESIPSGAGFGSHVFQNISGQAWDAEDTNHTREDHAYGPIPVPNIVSTAATQDTNAFSSNPNIEMEIPSTEQQLPSSAIEPENIGHVYDDTNSKANHLEDPSGAGVVKLQGSNHSSSKSDKAVEQSWETSTTGNVYVPAPIQGPWGEEDTTLNGKGSYQQQSHDTNIWRNQAASPSPTYPQGESNGVIEQSQRPARRNDRWSSDHSPRTSRRIPRQFEGSWDDMIQDEQKLARTHVSSPLPTPASAPPPTPKQVPKSNGFLASPFIRKVPTEPDPNPNQRPIRSPIALNKLDERIDLVLPRPTKEDQELFNRRTKTRRLCNEHHLRSKCNNPRCPHDHEEITDGMYLVLRHMARKAACSIGPDCRRHDCFASHHCSNVSNVSSCARPNCPFRSRRMHEITDFEVVRKIEPPASEEA</sequence>
<keyword evidence="6" id="KW-1185">Reference proteome</keyword>
<feature type="compositionally biased region" description="Pro residues" evidence="1">
    <location>
        <begin position="497"/>
        <end position="509"/>
    </location>
</feature>